<evidence type="ECO:0000256" key="1">
    <source>
        <dbReference type="ARBA" id="ARBA00001974"/>
    </source>
</evidence>
<gene>
    <name evidence="6" type="ORF">TRUGW13939_10637</name>
</gene>
<keyword evidence="5" id="KW-0560">Oxidoreductase</keyword>
<dbReference type="AlphaFoldDB" id="A0A7H8RBI2"/>
<evidence type="ECO:0008006" key="8">
    <source>
        <dbReference type="Google" id="ProtNLM"/>
    </source>
</evidence>
<dbReference type="GeneID" id="55998116"/>
<evidence type="ECO:0000313" key="6">
    <source>
        <dbReference type="EMBL" id="QKX63467.1"/>
    </source>
</evidence>
<dbReference type="EMBL" id="CP055903">
    <property type="protein sequence ID" value="QKX63467.1"/>
    <property type="molecule type" value="Genomic_DNA"/>
</dbReference>
<protein>
    <recommendedName>
        <fullName evidence="8">L-ornithine N(5)-oxygenase</fullName>
    </recommendedName>
</protein>
<dbReference type="InterPro" id="IPR036188">
    <property type="entry name" value="FAD/NAD-bd_sf"/>
</dbReference>
<reference evidence="7" key="1">
    <citation type="submission" date="2020-06" db="EMBL/GenBank/DDBJ databases">
        <title>A chromosome-scale genome assembly of Talaromyces rugulosus W13939.</title>
        <authorList>
            <person name="Wang B."/>
            <person name="Guo L."/>
            <person name="Ye K."/>
            <person name="Wang L."/>
        </authorList>
    </citation>
    <scope>NUCLEOTIDE SEQUENCE [LARGE SCALE GENOMIC DNA]</scope>
    <source>
        <strain evidence="7">W13939</strain>
    </source>
</reference>
<evidence type="ECO:0000256" key="3">
    <source>
        <dbReference type="ARBA" id="ARBA00022630"/>
    </source>
</evidence>
<dbReference type="GO" id="GO:0050660">
    <property type="term" value="F:flavin adenine dinucleotide binding"/>
    <property type="evidence" value="ECO:0007669"/>
    <property type="project" value="InterPro"/>
</dbReference>
<evidence type="ECO:0000256" key="5">
    <source>
        <dbReference type="ARBA" id="ARBA00023002"/>
    </source>
</evidence>
<dbReference type="Pfam" id="PF00743">
    <property type="entry name" value="FMO-like"/>
    <property type="match status" value="1"/>
</dbReference>
<dbReference type="RefSeq" id="XP_035349641.1">
    <property type="nucleotide sequence ID" value="XM_035493748.1"/>
</dbReference>
<evidence type="ECO:0000256" key="2">
    <source>
        <dbReference type="ARBA" id="ARBA00010139"/>
    </source>
</evidence>
<dbReference type="KEGG" id="trg:TRUGW13939_10637"/>
<dbReference type="SUPFAM" id="SSF51905">
    <property type="entry name" value="FAD/NAD(P)-binding domain"/>
    <property type="match status" value="1"/>
</dbReference>
<dbReference type="GO" id="GO:0004499">
    <property type="term" value="F:N,N-dimethylaniline monooxygenase activity"/>
    <property type="evidence" value="ECO:0007669"/>
    <property type="project" value="InterPro"/>
</dbReference>
<dbReference type="OrthoDB" id="74360at2759"/>
<comment type="cofactor">
    <cofactor evidence="1">
        <name>FAD</name>
        <dbReference type="ChEBI" id="CHEBI:57692"/>
    </cofactor>
</comment>
<dbReference type="GO" id="GO:0050661">
    <property type="term" value="F:NADP binding"/>
    <property type="evidence" value="ECO:0007669"/>
    <property type="project" value="InterPro"/>
</dbReference>
<organism evidence="6 7">
    <name type="scientific">Talaromyces rugulosus</name>
    <name type="common">Penicillium rugulosum</name>
    <dbReference type="NCBI Taxonomy" id="121627"/>
    <lineage>
        <taxon>Eukaryota</taxon>
        <taxon>Fungi</taxon>
        <taxon>Dikarya</taxon>
        <taxon>Ascomycota</taxon>
        <taxon>Pezizomycotina</taxon>
        <taxon>Eurotiomycetes</taxon>
        <taxon>Eurotiomycetidae</taxon>
        <taxon>Eurotiales</taxon>
        <taxon>Trichocomaceae</taxon>
        <taxon>Talaromyces</taxon>
        <taxon>Talaromyces sect. Islandici</taxon>
    </lineage>
</organism>
<dbReference type="InterPro" id="IPR020946">
    <property type="entry name" value="Flavin_mOase-like"/>
</dbReference>
<dbReference type="InterPro" id="IPR051209">
    <property type="entry name" value="FAD-bind_Monooxygenase_sf"/>
</dbReference>
<sequence length="209" mass="23594">MNGNGQITQLHSFQGTTLHTAQWDDSINWDGKRVAVIGNGSSAIQLLSQMQKSASQITTYLRSPTWISSNHTAHFAKDGRNFPYTEEEKREFPTLRDMFEADMKKRLKNDPHLCAKLVPDWDVGCRRLTPGDGYLESLLEKNVGVEFGDIERITPKGIQNANCEKQFDIIVCATGGYGEFRRGQRVHRLQSGILNQKGVDKRLSLVVQE</sequence>
<evidence type="ECO:0000256" key="4">
    <source>
        <dbReference type="ARBA" id="ARBA00022827"/>
    </source>
</evidence>
<dbReference type="PANTHER" id="PTHR42877">
    <property type="entry name" value="L-ORNITHINE N(5)-MONOOXYGENASE-RELATED"/>
    <property type="match status" value="1"/>
</dbReference>
<comment type="similarity">
    <text evidence="2">Belongs to the FAD-binding monooxygenase family.</text>
</comment>
<accession>A0A7H8RBI2</accession>
<proteinExistence type="inferred from homology"/>
<evidence type="ECO:0000313" key="7">
    <source>
        <dbReference type="Proteomes" id="UP000509510"/>
    </source>
</evidence>
<keyword evidence="3" id="KW-0285">Flavoprotein</keyword>
<keyword evidence="4" id="KW-0274">FAD</keyword>
<keyword evidence="7" id="KW-1185">Reference proteome</keyword>
<dbReference type="PANTHER" id="PTHR42877:SF8">
    <property type="entry name" value="MONOOXYGENASE"/>
    <property type="match status" value="1"/>
</dbReference>
<dbReference type="Proteomes" id="UP000509510">
    <property type="component" value="Chromosome VI"/>
</dbReference>
<name>A0A7H8RBI2_TALRU</name>
<dbReference type="Gene3D" id="3.50.50.60">
    <property type="entry name" value="FAD/NAD(P)-binding domain"/>
    <property type="match status" value="1"/>
</dbReference>